<dbReference type="OrthoDB" id="2110130at2759"/>
<dbReference type="RefSeq" id="XP_025556070.1">
    <property type="nucleotide sequence ID" value="XM_025694523.1"/>
</dbReference>
<dbReference type="Proteomes" id="UP000248961">
    <property type="component" value="Unassembled WGS sequence"/>
</dbReference>
<dbReference type="Gene3D" id="3.40.50.300">
    <property type="entry name" value="P-loop containing nucleotide triphosphate hydrolases"/>
    <property type="match status" value="3"/>
</dbReference>
<dbReference type="InterPro" id="IPR003593">
    <property type="entry name" value="AAA+_ATPase"/>
</dbReference>
<dbReference type="PANTHER" id="PTHR19211:SF135">
    <property type="entry name" value="ATPASE, PUTATIVE (AFU_ORTHOLOGUE AFUA_1G16440)-RELATED"/>
    <property type="match status" value="1"/>
</dbReference>
<gene>
    <name evidence="6" type="ORF">BO97DRAFT_402508</name>
</gene>
<dbReference type="GeneID" id="37198812"/>
<dbReference type="AlphaFoldDB" id="A0A395IA57"/>
<dbReference type="FunFam" id="3.40.50.300:FF:000011">
    <property type="entry name" value="Putative ABC transporter ATP-binding component"/>
    <property type="match status" value="1"/>
</dbReference>
<organism evidence="6 7">
    <name type="scientific">Aspergillus homomorphus (strain CBS 101889)</name>
    <dbReference type="NCBI Taxonomy" id="1450537"/>
    <lineage>
        <taxon>Eukaryota</taxon>
        <taxon>Fungi</taxon>
        <taxon>Dikarya</taxon>
        <taxon>Ascomycota</taxon>
        <taxon>Pezizomycotina</taxon>
        <taxon>Eurotiomycetes</taxon>
        <taxon>Eurotiomycetidae</taxon>
        <taxon>Eurotiales</taxon>
        <taxon>Aspergillaceae</taxon>
        <taxon>Aspergillus</taxon>
        <taxon>Aspergillus subgen. Circumdati</taxon>
    </lineage>
</organism>
<dbReference type="STRING" id="1450537.A0A395IA57"/>
<dbReference type="InterPro" id="IPR027417">
    <property type="entry name" value="P-loop_NTPase"/>
</dbReference>
<evidence type="ECO:0000256" key="2">
    <source>
        <dbReference type="ARBA" id="ARBA00022737"/>
    </source>
</evidence>
<keyword evidence="7" id="KW-1185">Reference proteome</keyword>
<dbReference type="PROSITE" id="PS50893">
    <property type="entry name" value="ABC_TRANSPORTER_2"/>
    <property type="match status" value="2"/>
</dbReference>
<feature type="domain" description="ABC transporter" evidence="5">
    <location>
        <begin position="44"/>
        <end position="384"/>
    </location>
</feature>
<dbReference type="InterPro" id="IPR017871">
    <property type="entry name" value="ABC_transporter-like_CS"/>
</dbReference>
<dbReference type="GO" id="GO:0005524">
    <property type="term" value="F:ATP binding"/>
    <property type="evidence" value="ECO:0007669"/>
    <property type="project" value="UniProtKB-KW"/>
</dbReference>
<dbReference type="PANTHER" id="PTHR19211">
    <property type="entry name" value="ATP-BINDING TRANSPORT PROTEIN-RELATED"/>
    <property type="match status" value="1"/>
</dbReference>
<keyword evidence="2" id="KW-0677">Repeat</keyword>
<name>A0A395IA57_ASPHC</name>
<dbReference type="SUPFAM" id="SSF52540">
    <property type="entry name" value="P-loop containing nucleoside triphosphate hydrolases"/>
    <property type="match status" value="2"/>
</dbReference>
<dbReference type="SMART" id="SM00382">
    <property type="entry name" value="AAA"/>
    <property type="match status" value="2"/>
</dbReference>
<dbReference type="PROSITE" id="PS00211">
    <property type="entry name" value="ABC_TRANSPORTER_1"/>
    <property type="match status" value="1"/>
</dbReference>
<keyword evidence="3" id="KW-0547">Nucleotide-binding</keyword>
<proteinExistence type="predicted"/>
<evidence type="ECO:0000313" key="7">
    <source>
        <dbReference type="Proteomes" id="UP000248961"/>
    </source>
</evidence>
<dbReference type="FunFam" id="3.40.50.300:FF:003119">
    <property type="entry name" value="ABC ATPase, putative (AFU_orthologue AFUA_1G16440)"/>
    <property type="match status" value="1"/>
</dbReference>
<feature type="domain" description="ABC transporter" evidence="5">
    <location>
        <begin position="485"/>
        <end position="709"/>
    </location>
</feature>
<dbReference type="InterPro" id="IPR032781">
    <property type="entry name" value="ABC_tran_Xtn"/>
</dbReference>
<dbReference type="InterPro" id="IPR003439">
    <property type="entry name" value="ABC_transporter-like_ATP-bd"/>
</dbReference>
<sequence>MPPTIIATCKQTRFHILDQASKEVDVEGITIAVSSPQTAESSTADIKSKRKAKAEARELISDAHLRLKAGVHYGLVGRNGTGKSTLLRAIADKLVPGIPHATRLAILQQTDADLENGDNGPGATEGEGDKRLDLPVLEYVLAGDEYKNGVVRKIDILSKSFESDDPLQPVKAIRAVRHDEAERELFLARKMASLRSGARGLQARKDLKAAEARLEASGEVMNQTKELTNAETIQKDTQAAMDALQELQSKLEAMTLVDTEQQARHILSGLGFHESILRMPVSQLSGGWRMRCMLASVLIQSPDIMILDEPTNYLDLLGIIWLENYLQGLRDSSQTTILMVSHDRDFVNAVSEEIIILRDQKLTYFRGNLSAYERDVEEQKLRFGRMKEAQERQTAHMEATIRENIKIGKKTGDENKLRQAKSRQKKVDNRMGIQVNANGGRFKLNRDLVGYHFTARAEIEVPVDERKPSIVLPPATELRFPGPLVSMEGVGFRYSKQQATVLDGVELVIHMGERVGIMGLNGCGKSTLIRLLTGSSVPTHGKISTHPRLKLGYYAQHSIEELQEQGRSKLDMTALTLMASEVNGALNDGEIRGLLATLGLQGRVVSDIPVCRLSGGQLVRLALARVVWTRPHLLILDEVTTHLDFDTVTALSAALSIFDGAILLVSHDRYMVRSVIEGKRSVEEGRDEGLEEDKGSDALSSQRRVVYVLKSGKLREQEEGVIQYERSLAKAVRRMLPTMG</sequence>
<dbReference type="Pfam" id="PF00005">
    <property type="entry name" value="ABC_tran"/>
    <property type="match status" value="3"/>
</dbReference>
<evidence type="ECO:0000256" key="1">
    <source>
        <dbReference type="ARBA" id="ARBA00004141"/>
    </source>
</evidence>
<accession>A0A395IA57</accession>
<dbReference type="CDD" id="cd03221">
    <property type="entry name" value="ABCF_EF-3"/>
    <property type="match status" value="2"/>
</dbReference>
<evidence type="ECO:0000256" key="3">
    <source>
        <dbReference type="ARBA" id="ARBA00022741"/>
    </source>
</evidence>
<dbReference type="GO" id="GO:0016887">
    <property type="term" value="F:ATP hydrolysis activity"/>
    <property type="evidence" value="ECO:0007669"/>
    <property type="project" value="InterPro"/>
</dbReference>
<reference evidence="6 7" key="1">
    <citation type="submission" date="2018-02" db="EMBL/GenBank/DDBJ databases">
        <title>The genomes of Aspergillus section Nigri reveals drivers in fungal speciation.</title>
        <authorList>
            <consortium name="DOE Joint Genome Institute"/>
            <person name="Vesth T.C."/>
            <person name="Nybo J."/>
            <person name="Theobald S."/>
            <person name="Brandl J."/>
            <person name="Frisvad J.C."/>
            <person name="Nielsen K.F."/>
            <person name="Lyhne E.K."/>
            <person name="Kogle M.E."/>
            <person name="Kuo A."/>
            <person name="Riley R."/>
            <person name="Clum A."/>
            <person name="Nolan M."/>
            <person name="Lipzen A."/>
            <person name="Salamov A."/>
            <person name="Henrissat B."/>
            <person name="Wiebenga A."/>
            <person name="De vries R.P."/>
            <person name="Grigoriev I.V."/>
            <person name="Mortensen U.H."/>
            <person name="Andersen M.R."/>
            <person name="Baker S.E."/>
        </authorList>
    </citation>
    <scope>NUCLEOTIDE SEQUENCE [LARGE SCALE GENOMIC DNA]</scope>
    <source>
        <strain evidence="6 7">CBS 101889</strain>
    </source>
</reference>
<evidence type="ECO:0000256" key="4">
    <source>
        <dbReference type="ARBA" id="ARBA00022840"/>
    </source>
</evidence>
<dbReference type="Pfam" id="PF12848">
    <property type="entry name" value="ABC_tran_Xtn"/>
    <property type="match status" value="1"/>
</dbReference>
<dbReference type="EMBL" id="KZ824268">
    <property type="protein sequence ID" value="RAL16916.1"/>
    <property type="molecule type" value="Genomic_DNA"/>
</dbReference>
<evidence type="ECO:0000313" key="6">
    <source>
        <dbReference type="EMBL" id="RAL16916.1"/>
    </source>
</evidence>
<protein>
    <submittedName>
        <fullName evidence="6">Putative ABC transporter</fullName>
    </submittedName>
</protein>
<keyword evidence="4" id="KW-0067">ATP-binding</keyword>
<dbReference type="GO" id="GO:0016020">
    <property type="term" value="C:membrane"/>
    <property type="evidence" value="ECO:0007669"/>
    <property type="project" value="UniProtKB-SubCell"/>
</dbReference>
<comment type="subcellular location">
    <subcellularLocation>
        <location evidence="1">Membrane</location>
        <topology evidence="1">Multi-pass membrane protein</topology>
    </subcellularLocation>
</comment>
<dbReference type="VEuPathDB" id="FungiDB:BO97DRAFT_402508"/>
<dbReference type="InterPro" id="IPR050611">
    <property type="entry name" value="ABCF"/>
</dbReference>
<evidence type="ECO:0000259" key="5">
    <source>
        <dbReference type="PROSITE" id="PS50893"/>
    </source>
</evidence>